<evidence type="ECO:0000256" key="10">
    <source>
        <dbReference type="ARBA" id="ARBA00023014"/>
    </source>
</evidence>
<dbReference type="Gene3D" id="3.40.470.10">
    <property type="entry name" value="Uracil-DNA glycosylase-like domain"/>
    <property type="match status" value="1"/>
</dbReference>
<keyword evidence="9" id="KW-0408">Iron</keyword>
<reference evidence="14 15" key="1">
    <citation type="submission" date="2016-11" db="EMBL/GenBank/DDBJ databases">
        <title>Study of marine rhodopsin-containing bacteria.</title>
        <authorList>
            <person name="Yoshizawa S."/>
            <person name="Kumagai Y."/>
            <person name="Kogure K."/>
        </authorList>
    </citation>
    <scope>NUCLEOTIDE SEQUENCE [LARGE SCALE GENOMIC DNA]</scope>
    <source>
        <strain evidence="14 15">SAORIC-28</strain>
    </source>
</reference>
<dbReference type="EC" id="3.2.2.27" evidence="3"/>
<dbReference type="AlphaFoldDB" id="A0A271IX71"/>
<name>A0A271IX71_9BACT</name>
<feature type="compositionally biased region" description="Low complexity" evidence="12">
    <location>
        <begin position="51"/>
        <end position="74"/>
    </location>
</feature>
<dbReference type="PANTHER" id="PTHR33693:SF1">
    <property type="entry name" value="TYPE-4 URACIL-DNA GLYCOSYLASE"/>
    <property type="match status" value="1"/>
</dbReference>
<dbReference type="SMART" id="SM00986">
    <property type="entry name" value="UDG"/>
    <property type="match status" value="1"/>
</dbReference>
<dbReference type="GO" id="GO:0004844">
    <property type="term" value="F:uracil DNA N-glycosylase activity"/>
    <property type="evidence" value="ECO:0007669"/>
    <property type="project" value="UniProtKB-EC"/>
</dbReference>
<dbReference type="RefSeq" id="WP_218830401.1">
    <property type="nucleotide sequence ID" value="NZ_MQWD01000001.1"/>
</dbReference>
<feature type="compositionally biased region" description="Acidic residues" evidence="12">
    <location>
        <begin position="91"/>
        <end position="101"/>
    </location>
</feature>
<feature type="region of interest" description="Disordered" evidence="12">
    <location>
        <begin position="51"/>
        <end position="114"/>
    </location>
</feature>
<dbReference type="GO" id="GO:0051539">
    <property type="term" value="F:4 iron, 4 sulfur cluster binding"/>
    <property type="evidence" value="ECO:0007669"/>
    <property type="project" value="UniProtKB-KW"/>
</dbReference>
<evidence type="ECO:0000256" key="3">
    <source>
        <dbReference type="ARBA" id="ARBA00012030"/>
    </source>
</evidence>
<dbReference type="NCBIfam" id="TIGR00758">
    <property type="entry name" value="UDG_fam4"/>
    <property type="match status" value="1"/>
</dbReference>
<evidence type="ECO:0000256" key="2">
    <source>
        <dbReference type="ARBA" id="ARBA00006521"/>
    </source>
</evidence>
<dbReference type="GO" id="GO:0006281">
    <property type="term" value="P:DNA repair"/>
    <property type="evidence" value="ECO:0007669"/>
    <property type="project" value="UniProtKB-KW"/>
</dbReference>
<comment type="catalytic activity">
    <reaction evidence="1">
        <text>Hydrolyzes single-stranded DNA or mismatched double-stranded DNA and polynucleotides, releasing free uracil.</text>
        <dbReference type="EC" id="3.2.2.27"/>
    </reaction>
</comment>
<comment type="caution">
    <text evidence="14">The sequence shown here is derived from an EMBL/GenBank/DDBJ whole genome shotgun (WGS) entry which is preliminary data.</text>
</comment>
<evidence type="ECO:0000256" key="8">
    <source>
        <dbReference type="ARBA" id="ARBA00022801"/>
    </source>
</evidence>
<protein>
    <recommendedName>
        <fullName evidence="4">Type-4 uracil-DNA glycosylase</fullName>
        <ecNumber evidence="3">3.2.2.27</ecNumber>
    </recommendedName>
</protein>
<dbReference type="Proteomes" id="UP000216339">
    <property type="component" value="Unassembled WGS sequence"/>
</dbReference>
<keyword evidence="6" id="KW-0479">Metal-binding</keyword>
<dbReference type="InterPro" id="IPR005273">
    <property type="entry name" value="Ura-DNA_glyco_family4"/>
</dbReference>
<dbReference type="SUPFAM" id="SSF52141">
    <property type="entry name" value="Uracil-DNA glycosylase-like"/>
    <property type="match status" value="1"/>
</dbReference>
<keyword evidence="8" id="KW-0378">Hydrolase</keyword>
<dbReference type="GO" id="GO:0046872">
    <property type="term" value="F:metal ion binding"/>
    <property type="evidence" value="ECO:0007669"/>
    <property type="project" value="UniProtKB-KW"/>
</dbReference>
<keyword evidence="5" id="KW-0004">4Fe-4S</keyword>
<dbReference type="InterPro" id="IPR036895">
    <property type="entry name" value="Uracil-DNA_glycosylase-like_sf"/>
</dbReference>
<evidence type="ECO:0000256" key="6">
    <source>
        <dbReference type="ARBA" id="ARBA00022723"/>
    </source>
</evidence>
<dbReference type="PANTHER" id="PTHR33693">
    <property type="entry name" value="TYPE-5 URACIL-DNA GLYCOSYLASE"/>
    <property type="match status" value="1"/>
</dbReference>
<dbReference type="CDD" id="cd10030">
    <property type="entry name" value="UDG-F4_TTUDGA_SPO1dp_like"/>
    <property type="match status" value="1"/>
</dbReference>
<keyword evidence="15" id="KW-1185">Reference proteome</keyword>
<feature type="domain" description="Uracil-DNA glycosylase-like" evidence="13">
    <location>
        <begin position="162"/>
        <end position="308"/>
    </location>
</feature>
<keyword evidence="11" id="KW-0234">DNA repair</keyword>
<keyword evidence="10" id="KW-0411">Iron-sulfur</keyword>
<dbReference type="SMART" id="SM00987">
    <property type="entry name" value="UreE_C"/>
    <property type="match status" value="1"/>
</dbReference>
<accession>A0A271IX71</accession>
<evidence type="ECO:0000313" key="14">
    <source>
        <dbReference type="EMBL" id="PAP75851.1"/>
    </source>
</evidence>
<evidence type="ECO:0000256" key="4">
    <source>
        <dbReference type="ARBA" id="ARBA00019403"/>
    </source>
</evidence>
<sequence>MADAAPALADVLREARALLALQRRLAGPVRYLGGADAKTAIEAGRIAEPEAAPPALAGRPTEPLAEPAPAAPADSPERRAEAEPPAPAAVDAEDLPDDDVPDLFGDLPDPSLDETLSPYERIEALIPEGHPLHGMDSLGDVRAWLAANELVPIDRDRINPVLGTGDPDADLMIVGEAPGADEDRTGEPFVGRAGQLLNKILEAVHFQREEVYITNILKSRPPNNRDPLPEEVEAHIPVLYKQIALVRPKVILAVGKSAGNGLLGKKSSLASLRGKFNDFYGLPLMVTYHPAALLRNPQWKRPTWEDVKLLRTRYDQITSGA</sequence>
<evidence type="ECO:0000313" key="15">
    <source>
        <dbReference type="Proteomes" id="UP000216339"/>
    </source>
</evidence>
<evidence type="ECO:0000256" key="1">
    <source>
        <dbReference type="ARBA" id="ARBA00001400"/>
    </source>
</evidence>
<evidence type="ECO:0000256" key="5">
    <source>
        <dbReference type="ARBA" id="ARBA00022485"/>
    </source>
</evidence>
<dbReference type="InterPro" id="IPR005122">
    <property type="entry name" value="Uracil-DNA_glycosylase-like"/>
</dbReference>
<evidence type="ECO:0000256" key="11">
    <source>
        <dbReference type="ARBA" id="ARBA00023204"/>
    </source>
</evidence>
<evidence type="ECO:0000256" key="9">
    <source>
        <dbReference type="ARBA" id="ARBA00023004"/>
    </source>
</evidence>
<dbReference type="Pfam" id="PF03167">
    <property type="entry name" value="UDG"/>
    <property type="match status" value="1"/>
</dbReference>
<comment type="similarity">
    <text evidence="2">Belongs to the uracil-DNA glycosylase (UDG) superfamily. Type 4 (UDGa) family.</text>
</comment>
<organism evidence="14 15">
    <name type="scientific">Rubrivirga marina</name>
    <dbReference type="NCBI Taxonomy" id="1196024"/>
    <lineage>
        <taxon>Bacteria</taxon>
        <taxon>Pseudomonadati</taxon>
        <taxon>Rhodothermota</taxon>
        <taxon>Rhodothermia</taxon>
        <taxon>Rhodothermales</taxon>
        <taxon>Rubricoccaceae</taxon>
        <taxon>Rubrivirga</taxon>
    </lineage>
</organism>
<evidence type="ECO:0000259" key="13">
    <source>
        <dbReference type="SMART" id="SM00986"/>
    </source>
</evidence>
<evidence type="ECO:0000256" key="7">
    <source>
        <dbReference type="ARBA" id="ARBA00022763"/>
    </source>
</evidence>
<proteinExistence type="inferred from homology"/>
<dbReference type="EMBL" id="MQWD01000001">
    <property type="protein sequence ID" value="PAP75851.1"/>
    <property type="molecule type" value="Genomic_DNA"/>
</dbReference>
<evidence type="ECO:0000256" key="12">
    <source>
        <dbReference type="SAM" id="MobiDB-lite"/>
    </source>
</evidence>
<dbReference type="InterPro" id="IPR051536">
    <property type="entry name" value="UDG_Type-4/5"/>
</dbReference>
<gene>
    <name evidence="14" type="ORF">BSZ37_05040</name>
</gene>
<keyword evidence="7" id="KW-0227">DNA damage</keyword>